<proteinExistence type="predicted"/>
<dbReference type="EMBL" id="JAPFRF010000019">
    <property type="protein sequence ID" value="KAJ7307274.1"/>
    <property type="molecule type" value="Genomic_DNA"/>
</dbReference>
<sequence>MNGEELATKQKASQKGRCLSHRGYGQNGIKVGLPLCSSNRFSQLSSLLFTFSQEQIDLPRSAMNYCGPRNAIPSCSATPIFGFGSNHFGSELGLGGNFSAGGTSFAPSMGFGSNRCGIGSLGGYIGFGSLGGRFGGFGDGSFGSLGSGGTTSTASLGVLQGVHPQCINQTPPNEVVVLPPAVILTFPGAVMSATPEPIRIGASAPCAAPEFEKRVRKEKNGKSAEYMEKV</sequence>
<dbReference type="GO" id="GO:0005200">
    <property type="term" value="F:structural constituent of cytoskeleton"/>
    <property type="evidence" value="ECO:0007669"/>
    <property type="project" value="InterPro"/>
</dbReference>
<dbReference type="OrthoDB" id="9049954at2759"/>
<dbReference type="InterPro" id="IPR003461">
    <property type="entry name" value="Keratin"/>
</dbReference>
<accession>A0A9Q0X9K0</accession>
<comment type="caution">
    <text evidence="1">The sequence shown here is derived from an EMBL/GenBank/DDBJ whole genome shotgun (WGS) entry which is preliminary data.</text>
</comment>
<dbReference type="GO" id="GO:0005882">
    <property type="term" value="C:intermediate filament"/>
    <property type="evidence" value="ECO:0007669"/>
    <property type="project" value="InterPro"/>
</dbReference>
<name>A0A9Q0X9K0_9SAUR</name>
<protein>
    <submittedName>
        <fullName evidence="1">Uncharacterized protein</fullName>
    </submittedName>
</protein>
<reference evidence="1" key="1">
    <citation type="journal article" date="2023" name="DNA Res.">
        <title>Chromosome-level genome assembly of Phrynocephalus forsythii using third-generation DNA sequencing and Hi-C analysis.</title>
        <authorList>
            <person name="Qi Y."/>
            <person name="Zhao W."/>
            <person name="Zhao Y."/>
            <person name="Niu C."/>
            <person name="Cao S."/>
            <person name="Zhang Y."/>
        </authorList>
    </citation>
    <scope>NUCLEOTIDE SEQUENCE</scope>
    <source>
        <tissue evidence="1">Muscle</tissue>
    </source>
</reference>
<dbReference type="Proteomes" id="UP001142489">
    <property type="component" value="Unassembled WGS sequence"/>
</dbReference>
<evidence type="ECO:0000313" key="2">
    <source>
        <dbReference type="Proteomes" id="UP001142489"/>
    </source>
</evidence>
<dbReference type="Pfam" id="PF02422">
    <property type="entry name" value="Keratin"/>
    <property type="match status" value="1"/>
</dbReference>
<evidence type="ECO:0000313" key="1">
    <source>
        <dbReference type="EMBL" id="KAJ7307274.1"/>
    </source>
</evidence>
<gene>
    <name evidence="1" type="ORF">JRQ81_009274</name>
</gene>
<dbReference type="AlphaFoldDB" id="A0A9Q0X9K0"/>
<organism evidence="1 2">
    <name type="scientific">Phrynocephalus forsythii</name>
    <dbReference type="NCBI Taxonomy" id="171643"/>
    <lineage>
        <taxon>Eukaryota</taxon>
        <taxon>Metazoa</taxon>
        <taxon>Chordata</taxon>
        <taxon>Craniata</taxon>
        <taxon>Vertebrata</taxon>
        <taxon>Euteleostomi</taxon>
        <taxon>Lepidosauria</taxon>
        <taxon>Squamata</taxon>
        <taxon>Bifurcata</taxon>
        <taxon>Unidentata</taxon>
        <taxon>Episquamata</taxon>
        <taxon>Toxicofera</taxon>
        <taxon>Iguania</taxon>
        <taxon>Acrodonta</taxon>
        <taxon>Agamidae</taxon>
        <taxon>Agaminae</taxon>
        <taxon>Phrynocephalus</taxon>
    </lineage>
</organism>
<keyword evidence="2" id="KW-1185">Reference proteome</keyword>